<dbReference type="EMBL" id="LAZR01014463">
    <property type="protein sequence ID" value="KKM17389.1"/>
    <property type="molecule type" value="Genomic_DNA"/>
</dbReference>
<dbReference type="AlphaFoldDB" id="A0A0F9ICB2"/>
<accession>A0A0F9ICB2</accession>
<name>A0A0F9ICB2_9ZZZZ</name>
<comment type="caution">
    <text evidence="1">The sequence shown here is derived from an EMBL/GenBank/DDBJ whole genome shotgun (WGS) entry which is preliminary data.</text>
</comment>
<gene>
    <name evidence="1" type="ORF">LCGC14_1676280</name>
</gene>
<reference evidence="1" key="1">
    <citation type="journal article" date="2015" name="Nature">
        <title>Complex archaea that bridge the gap between prokaryotes and eukaryotes.</title>
        <authorList>
            <person name="Spang A."/>
            <person name="Saw J.H."/>
            <person name="Jorgensen S.L."/>
            <person name="Zaremba-Niedzwiedzka K."/>
            <person name="Martijn J."/>
            <person name="Lind A.E."/>
            <person name="van Eijk R."/>
            <person name="Schleper C."/>
            <person name="Guy L."/>
            <person name="Ettema T.J."/>
        </authorList>
    </citation>
    <scope>NUCLEOTIDE SEQUENCE</scope>
</reference>
<organism evidence="1">
    <name type="scientific">marine sediment metagenome</name>
    <dbReference type="NCBI Taxonomy" id="412755"/>
    <lineage>
        <taxon>unclassified sequences</taxon>
        <taxon>metagenomes</taxon>
        <taxon>ecological metagenomes</taxon>
    </lineage>
</organism>
<proteinExistence type="predicted"/>
<evidence type="ECO:0000313" key="1">
    <source>
        <dbReference type="EMBL" id="KKM17389.1"/>
    </source>
</evidence>
<sequence>MNWRSRGEFSVGDATKYQASIQGNTMRIGDLATFLEDWKTLKEKAYDYDTHISILTKWGIMFTDSAVYDIGKLKAVIVDLPQLLKNADNIEHIKIYAETLISIAKGKTEVNVSGVVVARALLGIIDEDKNTMRGKIVSITCELDTDDYEFRDGWCLTCSYNRGPDLPGGTLNEGIACRCSNLEHIKRMSENSAFDYDEIVSNGETTLFRWEMMDDSPIPCDGWALGINTPTLYYVKKVEKEQSNICPYCEVVMKPTEGTSVAGTNGFVTIGCAYCHKIYYYYDPELRVTNVGTDNGQEAAEKAE</sequence>
<protein>
    <submittedName>
        <fullName evidence="1">Uncharacterized protein</fullName>
    </submittedName>
</protein>